<comment type="caution">
    <text evidence="1">The sequence shown here is derived from an EMBL/GenBank/DDBJ whole genome shotgun (WGS) entry which is preliminary data.</text>
</comment>
<name>A0A094ZQ65_9PROT</name>
<sequence>MSGNTVSWSESHLRSPCPMTVSRVPCAVCRGNWKLETGNWKLETFDWKKGDEKP</sequence>
<keyword evidence="2" id="KW-1185">Reference proteome</keyword>
<organism evidence="1 2">
    <name type="scientific">Acetobacter tropicalis</name>
    <dbReference type="NCBI Taxonomy" id="104102"/>
    <lineage>
        <taxon>Bacteria</taxon>
        <taxon>Pseudomonadati</taxon>
        <taxon>Pseudomonadota</taxon>
        <taxon>Alphaproteobacteria</taxon>
        <taxon>Acetobacterales</taxon>
        <taxon>Acetobacteraceae</taxon>
        <taxon>Acetobacter</taxon>
    </lineage>
</organism>
<dbReference type="AlphaFoldDB" id="A0A094ZQ65"/>
<evidence type="ECO:0000313" key="1">
    <source>
        <dbReference type="EMBL" id="KGB24371.1"/>
    </source>
</evidence>
<dbReference type="STRING" id="104102.AtDm6_1211"/>
<gene>
    <name evidence="1" type="ORF">AtDm6_1211</name>
</gene>
<evidence type="ECO:0000313" key="2">
    <source>
        <dbReference type="Proteomes" id="UP000029448"/>
    </source>
</evidence>
<accession>A0A094ZQ65</accession>
<reference evidence="1 2" key="1">
    <citation type="submission" date="2014-06" db="EMBL/GenBank/DDBJ databases">
        <title>Functional and comparative genomic analyses of the Drosophila gut microbiota identify candidate symbiosis factors.</title>
        <authorList>
            <person name="Newell P.D."/>
            <person name="Chaston J.M."/>
            <person name="Douglas A.E."/>
        </authorList>
    </citation>
    <scope>NUCLEOTIDE SEQUENCE [LARGE SCALE GENOMIC DNA]</scope>
    <source>
        <strain evidence="1 2">DmCS_006</strain>
    </source>
</reference>
<dbReference type="PATRIC" id="fig|104102.7.peg.1201"/>
<protein>
    <submittedName>
        <fullName evidence="1">Uncharacterized protein</fullName>
    </submittedName>
</protein>
<dbReference type="EMBL" id="JOKM01000040">
    <property type="protein sequence ID" value="KGB24371.1"/>
    <property type="molecule type" value="Genomic_DNA"/>
</dbReference>
<dbReference type="Proteomes" id="UP000029448">
    <property type="component" value="Unassembled WGS sequence"/>
</dbReference>
<proteinExistence type="predicted"/>